<accession>A0A371FSL7</accession>
<proteinExistence type="predicted"/>
<dbReference type="PROSITE" id="PS50994">
    <property type="entry name" value="INTEGRASE"/>
    <property type="match status" value="1"/>
</dbReference>
<dbReference type="Proteomes" id="UP000257109">
    <property type="component" value="Unassembled WGS sequence"/>
</dbReference>
<dbReference type="PANTHER" id="PTHR11439">
    <property type="entry name" value="GAG-POL-RELATED RETROTRANSPOSON"/>
    <property type="match status" value="1"/>
</dbReference>
<feature type="domain" description="Integrase catalytic" evidence="2">
    <location>
        <begin position="699"/>
        <end position="868"/>
    </location>
</feature>
<dbReference type="EMBL" id="QJKJ01007959">
    <property type="protein sequence ID" value="RDX81335.1"/>
    <property type="molecule type" value="Genomic_DNA"/>
</dbReference>
<organism evidence="3 4">
    <name type="scientific">Mucuna pruriens</name>
    <name type="common">Velvet bean</name>
    <name type="synonym">Dolichos pruriens</name>
    <dbReference type="NCBI Taxonomy" id="157652"/>
    <lineage>
        <taxon>Eukaryota</taxon>
        <taxon>Viridiplantae</taxon>
        <taxon>Streptophyta</taxon>
        <taxon>Embryophyta</taxon>
        <taxon>Tracheophyta</taxon>
        <taxon>Spermatophyta</taxon>
        <taxon>Magnoliopsida</taxon>
        <taxon>eudicotyledons</taxon>
        <taxon>Gunneridae</taxon>
        <taxon>Pentapetalae</taxon>
        <taxon>rosids</taxon>
        <taxon>fabids</taxon>
        <taxon>Fabales</taxon>
        <taxon>Fabaceae</taxon>
        <taxon>Papilionoideae</taxon>
        <taxon>50 kb inversion clade</taxon>
        <taxon>NPAAA clade</taxon>
        <taxon>indigoferoid/millettioid clade</taxon>
        <taxon>Phaseoleae</taxon>
        <taxon>Mucuna</taxon>
    </lineage>
</organism>
<dbReference type="AlphaFoldDB" id="A0A371FSL7"/>
<dbReference type="OrthoDB" id="2012657at2759"/>
<dbReference type="InterPro" id="IPR025724">
    <property type="entry name" value="GAG-pre-integrase_dom"/>
</dbReference>
<dbReference type="SUPFAM" id="SSF53098">
    <property type="entry name" value="Ribonuclease H-like"/>
    <property type="match status" value="1"/>
</dbReference>
<gene>
    <name evidence="3" type="ORF">CR513_38003</name>
</gene>
<dbReference type="SUPFAM" id="SSF56672">
    <property type="entry name" value="DNA/RNA polymerases"/>
    <property type="match status" value="1"/>
</dbReference>
<evidence type="ECO:0000313" key="3">
    <source>
        <dbReference type="EMBL" id="RDX81335.1"/>
    </source>
</evidence>
<dbReference type="PANTHER" id="PTHR11439:SF463">
    <property type="entry name" value="REVERSE TRANSCRIPTASE TY1_COPIA-TYPE DOMAIN-CONTAINING PROTEIN"/>
    <property type="match status" value="1"/>
</dbReference>
<feature type="region of interest" description="Disordered" evidence="1">
    <location>
        <begin position="56"/>
        <end position="101"/>
    </location>
</feature>
<dbReference type="GO" id="GO:0015074">
    <property type="term" value="P:DNA integration"/>
    <property type="evidence" value="ECO:0007669"/>
    <property type="project" value="InterPro"/>
</dbReference>
<dbReference type="GO" id="GO:0003676">
    <property type="term" value="F:nucleic acid binding"/>
    <property type="evidence" value="ECO:0007669"/>
    <property type="project" value="InterPro"/>
</dbReference>
<comment type="caution">
    <text evidence="3">The sequence shown here is derived from an EMBL/GenBank/DDBJ whole genome shotgun (WGS) entry which is preliminary data.</text>
</comment>
<protein>
    <recommendedName>
        <fullName evidence="2">Integrase catalytic domain-containing protein</fullName>
    </recommendedName>
</protein>
<dbReference type="InterPro" id="IPR043502">
    <property type="entry name" value="DNA/RNA_pol_sf"/>
</dbReference>
<dbReference type="InterPro" id="IPR013103">
    <property type="entry name" value="RVT_2"/>
</dbReference>
<keyword evidence="4" id="KW-1185">Reference proteome</keyword>
<name>A0A371FSL7_MUCPR</name>
<dbReference type="InterPro" id="IPR001584">
    <property type="entry name" value="Integrase_cat-core"/>
</dbReference>
<dbReference type="InterPro" id="IPR012337">
    <property type="entry name" value="RNaseH-like_sf"/>
</dbReference>
<dbReference type="CDD" id="cd09272">
    <property type="entry name" value="RNase_HI_RT_Ty1"/>
    <property type="match status" value="1"/>
</dbReference>
<dbReference type="InterPro" id="IPR036397">
    <property type="entry name" value="RNaseH_sf"/>
</dbReference>
<feature type="compositionally biased region" description="Low complexity" evidence="1">
    <location>
        <begin position="87"/>
        <end position="101"/>
    </location>
</feature>
<evidence type="ECO:0000259" key="2">
    <source>
        <dbReference type="PROSITE" id="PS50994"/>
    </source>
</evidence>
<dbReference type="Pfam" id="PF13976">
    <property type="entry name" value="gag_pre-integrs"/>
    <property type="match status" value="1"/>
</dbReference>
<evidence type="ECO:0000256" key="1">
    <source>
        <dbReference type="SAM" id="MobiDB-lite"/>
    </source>
</evidence>
<evidence type="ECO:0000313" key="4">
    <source>
        <dbReference type="Proteomes" id="UP000257109"/>
    </source>
</evidence>
<dbReference type="Gene3D" id="3.30.420.10">
    <property type="entry name" value="Ribonuclease H-like superfamily/Ribonuclease H"/>
    <property type="match status" value="1"/>
</dbReference>
<sequence length="868" mass="99344">MSADVTFFEETMFFTKDDCDSIQQELPIPYLSPIESSSLETHNQDILQPSSFVHSQAKLSPPSMSTCQSRTQEMGTPVCEDSLDSCPLSSTDPTSDPLPSSPYHDSNIGWPIALRKGIRSTRYPYPIYFSYHRLSPSYFSFVSSVSSITIPKSVCEALDHLGWRQAMIVEMQVLEQSGTWELVSLSLSKKIVGCRRVFAIKGVPNDTVDRLKAWLVAKGYTQVYGLDYGDTFSPVAKITTIRLLLAMTAIRHWPLHQLDIKNAFLHGDLDEEIYMEQPLGFVAQWESGLVCKLRRSLYGLKQFPRAWFGKFSKVVQNFEMTRSEVDHSVFYCHSSSGKYVYLVVYVDDIYLFNHFQTKDLGHLKYFLSIEVAKSKEGIVISQRKYALDILQETSMSNCRPVDSPMDPNMKLMVKHGEPYSDPERYRRLVGKLIYLTITNPDISFVVGVASQFMQAPCVDHWAAVLRIFIYIKKTPEQGLLYEDKGDTHISGYCDADWAGYPIDRRSTTGFCISIGGNVVSWKTALHIASNPIFHERTKYIEIDCHFVREKLLAKEISTKFVNSSNQLADIFTKSLRAPQIQLKCLSYKRKIRNCITHTTQFNIMGQGLGNEIGLAKERNDLYHLEAQEFKKKNLLFCLLSSSNKDAVWLHHLHLGHPSFHILKLMFPQLFQGLDIPKFHRDVCELAKHTRVPFPSNNKRNVHPFDLVHNDVWGPFATLGISKAWWLLSLIDDCTQVTLIFLLKQKYDVSVIIPSFHSMVQTQFGAKIKKFRTDNARDYFNQVLSTYFTSQGIIHDSSCRNTPQQNGVAERKNGHLHNTTRALLFQGDVHWGEVVLTTSGYYNLLSKNWYIYVDVIFLEHKPFFPKSSL</sequence>
<feature type="non-terminal residue" evidence="3">
    <location>
        <position position="1"/>
    </location>
</feature>
<dbReference type="Pfam" id="PF07727">
    <property type="entry name" value="RVT_2"/>
    <property type="match status" value="1"/>
</dbReference>
<reference evidence="3" key="1">
    <citation type="submission" date="2018-05" db="EMBL/GenBank/DDBJ databases">
        <title>Draft genome of Mucuna pruriens seed.</title>
        <authorList>
            <person name="Nnadi N.E."/>
            <person name="Vos R."/>
            <person name="Hasami M.H."/>
            <person name="Devisetty U.K."/>
            <person name="Aguiy J.C."/>
        </authorList>
    </citation>
    <scope>NUCLEOTIDE SEQUENCE [LARGE SCALE GENOMIC DNA]</scope>
    <source>
        <strain evidence="3">JCA_2017</strain>
    </source>
</reference>
<feature type="compositionally biased region" description="Polar residues" evidence="1">
    <location>
        <begin position="56"/>
        <end position="74"/>
    </location>
</feature>